<evidence type="ECO:0000256" key="4">
    <source>
        <dbReference type="ARBA" id="ARBA00012268"/>
    </source>
</evidence>
<dbReference type="Gene3D" id="3.20.20.80">
    <property type="entry name" value="Glycosidases"/>
    <property type="match status" value="1"/>
</dbReference>
<evidence type="ECO:0000313" key="20">
    <source>
        <dbReference type="Proteomes" id="UP000199561"/>
    </source>
</evidence>
<keyword evidence="9 14" id="KW-0326">Glycosidase</keyword>
<feature type="binding site" evidence="16">
    <location>
        <begin position="331"/>
        <end position="335"/>
    </location>
    <ligand>
        <name>substrate</name>
    </ligand>
</feature>
<evidence type="ECO:0000256" key="6">
    <source>
        <dbReference type="ARBA" id="ARBA00022490"/>
    </source>
</evidence>
<evidence type="ECO:0000256" key="13">
    <source>
        <dbReference type="NCBIfam" id="TIGR02402"/>
    </source>
</evidence>
<organism evidence="19 20">
    <name type="scientific">Nitrosomonas nitrosa</name>
    <dbReference type="NCBI Taxonomy" id="52442"/>
    <lineage>
        <taxon>Bacteria</taxon>
        <taxon>Pseudomonadati</taxon>
        <taxon>Pseudomonadota</taxon>
        <taxon>Betaproteobacteria</taxon>
        <taxon>Nitrosomonadales</taxon>
        <taxon>Nitrosomonadaceae</taxon>
        <taxon>Nitrosomonas</taxon>
    </lineage>
</organism>
<dbReference type="RefSeq" id="WP_177182277.1">
    <property type="nucleotide sequence ID" value="NZ_FOUF01000005.1"/>
</dbReference>
<dbReference type="Proteomes" id="UP000199561">
    <property type="component" value="Unassembled WGS sequence"/>
</dbReference>
<gene>
    <name evidence="19" type="ORF">SAMN05421880_10570</name>
</gene>
<evidence type="ECO:0000256" key="17">
    <source>
        <dbReference type="PIRSR" id="PIRSR006337-3"/>
    </source>
</evidence>
<evidence type="ECO:0000256" key="9">
    <source>
        <dbReference type="ARBA" id="ARBA00023295"/>
    </source>
</evidence>
<evidence type="ECO:0000259" key="18">
    <source>
        <dbReference type="SMART" id="SM00642"/>
    </source>
</evidence>
<feature type="binding site" evidence="16">
    <location>
        <begin position="402"/>
        <end position="407"/>
    </location>
    <ligand>
        <name>substrate</name>
    </ligand>
</feature>
<keyword evidence="7 14" id="KW-0378">Hydrolase</keyword>
<comment type="pathway">
    <text evidence="2 14">Glycan biosynthesis; trehalose biosynthesis.</text>
</comment>
<evidence type="ECO:0000256" key="15">
    <source>
        <dbReference type="PIRSR" id="PIRSR006337-1"/>
    </source>
</evidence>
<name>A0A1I4MSS1_9PROT</name>
<dbReference type="NCBIfam" id="TIGR02402">
    <property type="entry name" value="trehalose_TreZ"/>
    <property type="match status" value="1"/>
</dbReference>
<dbReference type="Gene3D" id="1.10.10.760">
    <property type="entry name" value="E-set domains of sugar-utilizing enzymes"/>
    <property type="match status" value="1"/>
</dbReference>
<dbReference type="Pfam" id="PF00128">
    <property type="entry name" value="Alpha-amylase"/>
    <property type="match status" value="1"/>
</dbReference>
<dbReference type="PANTHER" id="PTHR43651:SF11">
    <property type="entry name" value="MALTO-OLIGOSYLTREHALOSE TREHALOHYDROLASE"/>
    <property type="match status" value="1"/>
</dbReference>
<accession>A0A1I4MSS1</accession>
<dbReference type="AlphaFoldDB" id="A0A1I4MSS1"/>
<keyword evidence="20" id="KW-1185">Reference proteome</keyword>
<evidence type="ECO:0000256" key="12">
    <source>
        <dbReference type="ARBA" id="ARBA00034013"/>
    </source>
</evidence>
<dbReference type="SUPFAM" id="SSF51445">
    <property type="entry name" value="(Trans)glycosidases"/>
    <property type="match status" value="1"/>
</dbReference>
<dbReference type="InterPro" id="IPR014756">
    <property type="entry name" value="Ig_E-set"/>
</dbReference>
<dbReference type="PIRSF" id="PIRSF006337">
    <property type="entry name" value="Trehalose_TreZ"/>
    <property type="match status" value="1"/>
</dbReference>
<dbReference type="InterPro" id="IPR012768">
    <property type="entry name" value="Trehalose_TreZ"/>
</dbReference>
<feature type="active site" description="Proton donor" evidence="15">
    <location>
        <position position="305"/>
    </location>
</feature>
<comment type="catalytic activity">
    <reaction evidence="12 14">
        <text>hydrolysis of (1-&gt;4)-alpha-D-glucosidic linkage in 4-alpha-D-[(1-&gt;4)-alpha-D-glucanosyl]n trehalose to yield trehalose and (1-&gt;4)-alpha-D-glucan.</text>
        <dbReference type="EC" id="3.2.1.141"/>
    </reaction>
</comment>
<dbReference type="InterPro" id="IPR006047">
    <property type="entry name" value="GH13_cat_dom"/>
</dbReference>
<dbReference type="UniPathway" id="UPA00299"/>
<feature type="active site" description="Nucleophile" evidence="15">
    <location>
        <position position="269"/>
    </location>
</feature>
<dbReference type="Gene3D" id="2.60.40.10">
    <property type="entry name" value="Immunoglobulins"/>
    <property type="match status" value="1"/>
</dbReference>
<evidence type="ECO:0000256" key="5">
    <source>
        <dbReference type="ARBA" id="ARBA00015938"/>
    </source>
</evidence>
<evidence type="ECO:0000256" key="8">
    <source>
        <dbReference type="ARBA" id="ARBA00023277"/>
    </source>
</evidence>
<evidence type="ECO:0000256" key="1">
    <source>
        <dbReference type="ARBA" id="ARBA00004496"/>
    </source>
</evidence>
<dbReference type="STRING" id="52442.SAMN05421880_10570"/>
<comment type="subcellular location">
    <subcellularLocation>
        <location evidence="1 15">Cytoplasm</location>
    </subcellularLocation>
</comment>
<dbReference type="Pfam" id="PF11941">
    <property type="entry name" value="DUF3459"/>
    <property type="match status" value="1"/>
</dbReference>
<dbReference type="GO" id="GO:0005737">
    <property type="term" value="C:cytoplasm"/>
    <property type="evidence" value="ECO:0007669"/>
    <property type="project" value="UniProtKB-SubCell"/>
</dbReference>
<evidence type="ECO:0000256" key="14">
    <source>
        <dbReference type="PIRNR" id="PIRNR006337"/>
    </source>
</evidence>
<dbReference type="CDD" id="cd02853">
    <property type="entry name" value="E_set_MTHase_like_N"/>
    <property type="match status" value="1"/>
</dbReference>
<dbReference type="InterPro" id="IPR004193">
    <property type="entry name" value="Glyco_hydro_13_N"/>
</dbReference>
<sequence>MKRQHCMPFGAECLPDGKVRFRLWAPAAQQVSIIIDERAPIPLQPVGEGWYEHVSVQAHAGSRYRYQISNRFGVDGLCVPDPASRYNPGDVHGFSEVIDPTAFAWQDENWHGRPWEEAVIYEIHIGTFTPEGTFAAIEQKLDYLAELGVTAIELMPVADFPGRCNWGYDGTLLFAPDSIYGTPDDLKRLVQSAHRHGLMVLLDVVYNHFGPEGNYLHTYAPHFFTERHHTPWGAAINFDGDDSRIVRDFYIHNALYWLEEYHLDGLRLDAVHAILDDSQPDILEELAQTVRSVLGAERAIHLILENDHNTAHYLARAQNGQADYYDAQWNDDAHHAFHVLLTSERDGYYADYNNEPIRHLGRCLTEGFAYQGEASAYRQDTPRGEPSAHLPPVAFVNFLQNHDQIGNRALGERLTLLASDDALHAATTLFLLSPSIPLLFMGEEWGAREPFPFFCNFSGELAEAVTAGRRKEFARFGRFHDPAARAAIPDPCAVSTFEQAKLNWQVMNQPAHAEWHMLYQTLLTLRQRIIVPRLHKIRRAHFEVLASYALYACWQIGEEAQWIVFANLGATPINLSAAPQGSLVYSNQKNSQQQPISEILPAFTVAWYLKEG</sequence>
<feature type="site" description="Transition state stabilizer" evidence="17">
    <location>
        <position position="403"/>
    </location>
</feature>
<dbReference type="InterPro" id="IPR022567">
    <property type="entry name" value="DUF3459"/>
</dbReference>
<evidence type="ECO:0000313" key="19">
    <source>
        <dbReference type="EMBL" id="SFM06096.1"/>
    </source>
</evidence>
<dbReference type="SUPFAM" id="SSF81296">
    <property type="entry name" value="E set domains"/>
    <property type="match status" value="1"/>
</dbReference>
<evidence type="ECO:0000256" key="3">
    <source>
        <dbReference type="ARBA" id="ARBA00008061"/>
    </source>
</evidence>
<comment type="similarity">
    <text evidence="3 14">Belongs to the glycosyl hydrolase 13 family.</text>
</comment>
<dbReference type="GO" id="GO:0005992">
    <property type="term" value="P:trehalose biosynthetic process"/>
    <property type="evidence" value="ECO:0007669"/>
    <property type="project" value="UniProtKB-UniRule"/>
</dbReference>
<reference evidence="19 20" key="1">
    <citation type="submission" date="2016-10" db="EMBL/GenBank/DDBJ databases">
        <authorList>
            <person name="de Groot N.N."/>
        </authorList>
    </citation>
    <scope>NUCLEOTIDE SEQUENCE [LARGE SCALE GENOMIC DNA]</scope>
    <source>
        <strain evidence="19 20">Nm146</strain>
    </source>
</reference>
<evidence type="ECO:0000256" key="11">
    <source>
        <dbReference type="ARBA" id="ARBA00033284"/>
    </source>
</evidence>
<feature type="binding site" evidence="16">
    <location>
        <begin position="267"/>
        <end position="272"/>
    </location>
    <ligand>
        <name>substrate</name>
    </ligand>
</feature>
<keyword evidence="6" id="KW-0963">Cytoplasm</keyword>
<proteinExistence type="inferred from homology"/>
<evidence type="ECO:0000256" key="2">
    <source>
        <dbReference type="ARBA" id="ARBA00005199"/>
    </source>
</evidence>
<dbReference type="PANTHER" id="PTHR43651">
    <property type="entry name" value="1,4-ALPHA-GLUCAN-BRANCHING ENZYME"/>
    <property type="match status" value="1"/>
</dbReference>
<dbReference type="Pfam" id="PF02922">
    <property type="entry name" value="CBM_48"/>
    <property type="match status" value="1"/>
</dbReference>
<keyword evidence="8" id="KW-0119">Carbohydrate metabolism</keyword>
<dbReference type="GO" id="GO:0033942">
    <property type="term" value="F:4-alpha-D-(1-&gt;4)-alpha-D-glucanotrehalose trehalohydrolase activity"/>
    <property type="evidence" value="ECO:0007669"/>
    <property type="project" value="UniProtKB-EC"/>
</dbReference>
<protein>
    <recommendedName>
        <fullName evidence="5 13">Malto-oligosyltrehalose trehalohydrolase</fullName>
        <shortName evidence="14">MTHase</shortName>
        <ecNumber evidence="4 13">3.2.1.141</ecNumber>
    </recommendedName>
    <alternativeName>
        <fullName evidence="11 14">4-alpha-D-((1-&gt;4)-alpha-D-glucano)trehalose trehalohydrolase</fullName>
    </alternativeName>
    <alternativeName>
        <fullName evidence="10 14">Maltooligosyl trehalose trehalohydrolase</fullName>
    </alternativeName>
</protein>
<dbReference type="InterPro" id="IPR013783">
    <property type="entry name" value="Ig-like_fold"/>
</dbReference>
<evidence type="ECO:0000256" key="10">
    <source>
        <dbReference type="ARBA" id="ARBA00032057"/>
    </source>
</evidence>
<dbReference type="EMBL" id="FOUF01000005">
    <property type="protein sequence ID" value="SFM06096.1"/>
    <property type="molecule type" value="Genomic_DNA"/>
</dbReference>
<evidence type="ECO:0000256" key="7">
    <source>
        <dbReference type="ARBA" id="ARBA00022801"/>
    </source>
</evidence>
<dbReference type="InterPro" id="IPR017853">
    <property type="entry name" value="GH"/>
</dbReference>
<evidence type="ECO:0000256" key="16">
    <source>
        <dbReference type="PIRSR" id="PIRSR006337-2"/>
    </source>
</evidence>
<dbReference type="SMART" id="SM00642">
    <property type="entry name" value="Aamy"/>
    <property type="match status" value="1"/>
</dbReference>
<feature type="domain" description="Glycosyl hydrolase family 13 catalytic" evidence="18">
    <location>
        <begin position="97"/>
        <end position="469"/>
    </location>
</feature>
<dbReference type="InterPro" id="IPR044901">
    <property type="entry name" value="Trehalose_TreZ_E-set_sf"/>
</dbReference>
<dbReference type="EC" id="3.2.1.141" evidence="4 13"/>
<dbReference type="CDD" id="cd11325">
    <property type="entry name" value="AmyAc_GTHase"/>
    <property type="match status" value="1"/>
</dbReference>